<proteinExistence type="predicted"/>
<evidence type="ECO:0000256" key="1">
    <source>
        <dbReference type="ARBA" id="ARBA00023157"/>
    </source>
</evidence>
<feature type="region of interest" description="Disordered" evidence="2">
    <location>
        <begin position="1186"/>
        <end position="1221"/>
    </location>
</feature>
<feature type="compositionally biased region" description="Low complexity" evidence="2">
    <location>
        <begin position="19"/>
        <end position="35"/>
    </location>
</feature>
<dbReference type="EMBL" id="CDMY01000841">
    <property type="protein sequence ID" value="CEM35123.1"/>
    <property type="molecule type" value="Genomic_DNA"/>
</dbReference>
<evidence type="ECO:0000313" key="4">
    <source>
        <dbReference type="EMBL" id="CEM35123.1"/>
    </source>
</evidence>
<dbReference type="Gene3D" id="2.10.70.10">
    <property type="entry name" value="Complement Module, domain 1"/>
    <property type="match status" value="3"/>
</dbReference>
<feature type="region of interest" description="Disordered" evidence="2">
    <location>
        <begin position="836"/>
        <end position="877"/>
    </location>
</feature>
<name>A0A0G4GW12_VITBC</name>
<dbReference type="PhylomeDB" id="A0A0G4GW12"/>
<dbReference type="SMART" id="SM00032">
    <property type="entry name" value="CCP"/>
    <property type="match status" value="5"/>
</dbReference>
<evidence type="ECO:0000259" key="3">
    <source>
        <dbReference type="PROSITE" id="PS50923"/>
    </source>
</evidence>
<keyword evidence="5" id="KW-1185">Reference proteome</keyword>
<dbReference type="Proteomes" id="UP000041254">
    <property type="component" value="Unassembled WGS sequence"/>
</dbReference>
<evidence type="ECO:0000313" key="5">
    <source>
        <dbReference type="Proteomes" id="UP000041254"/>
    </source>
</evidence>
<feature type="compositionally biased region" description="Gly residues" evidence="2">
    <location>
        <begin position="635"/>
        <end position="648"/>
    </location>
</feature>
<reference evidence="4 5" key="1">
    <citation type="submission" date="2014-11" db="EMBL/GenBank/DDBJ databases">
        <authorList>
            <person name="Zhu J."/>
            <person name="Qi W."/>
            <person name="Song R."/>
        </authorList>
    </citation>
    <scope>NUCLEOTIDE SEQUENCE [LARGE SCALE GENOMIC DNA]</scope>
</reference>
<organism evidence="4 5">
    <name type="scientific">Vitrella brassicaformis (strain CCMP3155)</name>
    <dbReference type="NCBI Taxonomy" id="1169540"/>
    <lineage>
        <taxon>Eukaryota</taxon>
        <taxon>Sar</taxon>
        <taxon>Alveolata</taxon>
        <taxon>Colpodellida</taxon>
        <taxon>Vitrellaceae</taxon>
        <taxon>Vitrella</taxon>
    </lineage>
</organism>
<feature type="region of interest" description="Disordered" evidence="2">
    <location>
        <begin position="624"/>
        <end position="650"/>
    </location>
</feature>
<dbReference type="InParanoid" id="A0A0G4GW12"/>
<feature type="domain" description="Sushi" evidence="3">
    <location>
        <begin position="91"/>
        <end position="164"/>
    </location>
</feature>
<evidence type="ECO:0000256" key="2">
    <source>
        <dbReference type="SAM" id="MobiDB-lite"/>
    </source>
</evidence>
<sequence>MHHSQRTKAAMIERDTQPAEAAAAAARAANDTSAAGNGSELAGEGKPFGTKVTLHCDTANGWDEGVGETKGQDVLSCLDGEWEKPALFCWKQCVSEPPAVVRDTEGAYRVKKMPEGVSAPYRHGVTMTLECGEGHTPQDPEMPPSDTTVCVNGNWTEPRLVCKKTCGPWKWPASIKPDHYRVVKPALDDLLAPNSTFRHGFAVSIKCARQFERVTGGQDVATVVCDDGVWTVGAIPQCAGQSLHVLSSRLSVAKHVQDGGLKHGATVTISCDHDRGYDVVGGTEGEILFCNDGNWTNQTLVCGKDCPAFPYPEPHNAFLIASVNGTTKEDLLESGDPDNPNPPKFRHASEAVMACNIDAEFKPVGYHGNTSGTRHLEDEDEPEESYEETVVCSYGNWSRVDLQCFLDCGPFPYDAFNTSRYIVEDPDGTESTIHGAYRQIKCVQGMTSLPANPGFARASCFNGSWTPVDFRCRKDCPPYQVRSEAYALIVSGEDKESFPHETQVRVQCNWTFGYGNATGEGISISTCIDGEWSTLEPMLDCRHKCHSYLEELGDEADSLRYKILTEGDLIDPDGSVELLGRYPMHTSAVILGCEKGYSPMFELPEDPRSTVDCSLINPGKFKRTHFGGSTSEKAGAGGQGGGGGGGGAASTTAVVEVGSAQPADKDTQPVDVDYAGESKKLANEMGSRKCEVIRCFDGHWTEKILQCRALCPPFFDHHPPQDGEIITGLYKSQYAKEGDSITIGCDRYPRLEDHSPTKWKWCYIPDSATSIAKQEGGALQEAAAKQHETQTLHCVEGHWEQLQFQCIAKCRPYPLLGDPDKTPYLVSVNIPPNKKKRELKAKGGAPPGKPTLIYDSEVDPDRPADEEGTEDPEWAANHPDRDFDIVECINGTWSPREIRCKEKCHGYDFHNLSAFHNGEAYIVEPAINRSHLYDDEYVVRVSCNAAEHDEPFPVETSMGNGSYIESRCLNGNWTALTSWCTKECPAYVKPDRIEVIDSPSDRVTPPEGAVAAGGDQSSVHYHHLSNVELRCEMGYLNATGDDPELVTCVDGEWSMRTLKCMLPCDYFRDSPYVDRTSLEEGRLVIEPDDRDECPHRAKVLFNPDADPKERQACVDSFAHDAKRFISCNGTAGFSPVTETTMAESECVDGNWTYFQIECKGNCPKVVDSVLPEPKSAYLVQGLEATHGAGPSSRVRATTRRRPASLSRRSTARTASGGNPHSDAKACVDYITFLEDHDPVVVTTDRYKSVPDGAPADWSPQPQQLIRCLDGSWEERTLECFKTCPELTPDPQEDISESFGPAYRLEYLGTHLVEGKDPPMVYDNANRTIRCCENNASISASDPDAGKCIWDWSVKIAGPESGGESDIVFCVDGQWTSQRLVCNPKCVGVESERSLLNVGSTYRWTNGSVLLNAAGEEAYKTPESGKGAVAPLLPYGAVVTVACNANFFPALPQGALPEGQDNPPHDLTCRAGSFDALPYACSSVCPDPALADLSNLTVSVSPDKPSPDPKQFPRDVTVASLKAKEPGLDRHASVLYVFRLCWYDPSRREDLFNKQSPESIGELTAAETVGVEGEGGKTPAGWYEDEHGLYKVKRHRMVCWMGQWSDSGEKLLECL</sequence>
<protein>
    <recommendedName>
        <fullName evidence="3">Sushi domain-containing protein</fullName>
    </recommendedName>
</protein>
<dbReference type="OrthoDB" id="416755at2759"/>
<dbReference type="PROSITE" id="PS50923">
    <property type="entry name" value="SUSHI"/>
    <property type="match status" value="1"/>
</dbReference>
<dbReference type="InterPro" id="IPR000436">
    <property type="entry name" value="Sushi_SCR_CCP_dom"/>
</dbReference>
<feature type="region of interest" description="Disordered" evidence="2">
    <location>
        <begin position="1"/>
        <end position="49"/>
    </location>
</feature>
<accession>A0A0G4GW12</accession>
<gene>
    <name evidence="4" type="ORF">Vbra_23033</name>
</gene>
<feature type="compositionally biased region" description="Low complexity" evidence="2">
    <location>
        <begin position="1203"/>
        <end position="1215"/>
    </location>
</feature>
<dbReference type="VEuPathDB" id="CryptoDB:Vbra_23033"/>
<keyword evidence="1" id="KW-1015">Disulfide bond</keyword>